<name>A0AAV0LNX6_9ROSI</name>
<keyword evidence="8" id="KW-1185">Reference proteome</keyword>
<dbReference type="Proteomes" id="UP001154282">
    <property type="component" value="Unassembled WGS sequence"/>
</dbReference>
<dbReference type="SUPFAM" id="SSF52343">
    <property type="entry name" value="Ferredoxin reductase-like, C-terminal NADP-linked domain"/>
    <property type="match status" value="1"/>
</dbReference>
<evidence type="ECO:0000313" key="8">
    <source>
        <dbReference type="Proteomes" id="UP001154282"/>
    </source>
</evidence>
<dbReference type="InterPro" id="IPR039261">
    <property type="entry name" value="FNR_nucleotide-bd"/>
</dbReference>
<comment type="caution">
    <text evidence="7">The sequence shown here is derived from an EMBL/GenBank/DDBJ whole genome shotgun (WGS) entry which is preliminary data.</text>
</comment>
<organism evidence="7 8">
    <name type="scientific">Linum tenue</name>
    <dbReference type="NCBI Taxonomy" id="586396"/>
    <lineage>
        <taxon>Eukaryota</taxon>
        <taxon>Viridiplantae</taxon>
        <taxon>Streptophyta</taxon>
        <taxon>Embryophyta</taxon>
        <taxon>Tracheophyta</taxon>
        <taxon>Spermatophyta</taxon>
        <taxon>Magnoliopsida</taxon>
        <taxon>eudicotyledons</taxon>
        <taxon>Gunneridae</taxon>
        <taxon>Pentapetalae</taxon>
        <taxon>rosids</taxon>
        <taxon>fabids</taxon>
        <taxon>Malpighiales</taxon>
        <taxon>Linaceae</taxon>
        <taxon>Linum</taxon>
    </lineage>
</organism>
<dbReference type="InterPro" id="IPR015701">
    <property type="entry name" value="FNR"/>
</dbReference>
<evidence type="ECO:0000256" key="2">
    <source>
        <dbReference type="ARBA" id="ARBA00022630"/>
    </source>
</evidence>
<comment type="cofactor">
    <cofactor evidence="1">
        <name>FAD</name>
        <dbReference type="ChEBI" id="CHEBI:57692"/>
    </cofactor>
</comment>
<dbReference type="Gene3D" id="3.40.50.80">
    <property type="entry name" value="Nucleotide-binding domain of ferredoxin-NADP reductase (FNR) module"/>
    <property type="match status" value="1"/>
</dbReference>
<keyword evidence="6" id="KW-0812">Transmembrane</keyword>
<keyword evidence="6" id="KW-1133">Transmembrane helix</keyword>
<keyword evidence="2" id="KW-0285">Flavoprotein</keyword>
<proteinExistence type="predicted"/>
<reference evidence="7" key="1">
    <citation type="submission" date="2022-08" db="EMBL/GenBank/DDBJ databases">
        <authorList>
            <person name="Gutierrez-Valencia J."/>
        </authorList>
    </citation>
    <scope>NUCLEOTIDE SEQUENCE</scope>
</reference>
<dbReference type="PANTHER" id="PTHR43314">
    <property type="match status" value="1"/>
</dbReference>
<evidence type="ECO:0000256" key="4">
    <source>
        <dbReference type="ARBA" id="ARBA00022857"/>
    </source>
</evidence>
<gene>
    <name evidence="7" type="ORF">LITE_LOCUS24723</name>
</gene>
<sequence length="146" mass="16270">MLAEIENMQLVANTVEGQDHGESDPVIIVSAEEADSILLAFKAIPTVSIYERGDLKPGAEVSITGPVGKEMLMQKDPNATIVMLATGSGIAPLISFLWKMFFESMRTTRLRWHVLHKVDDLEETLWILLELKPLFSFEIMPLIANC</sequence>
<keyword evidence="3" id="KW-0274">FAD</keyword>
<protein>
    <submittedName>
        <fullName evidence="7">Uncharacterized protein</fullName>
    </submittedName>
</protein>
<evidence type="ECO:0000256" key="5">
    <source>
        <dbReference type="ARBA" id="ARBA00023002"/>
    </source>
</evidence>
<dbReference type="AlphaFoldDB" id="A0AAV0LNX6"/>
<feature type="transmembrane region" description="Helical" evidence="6">
    <location>
        <begin position="81"/>
        <end position="102"/>
    </location>
</feature>
<accession>A0AAV0LNX6</accession>
<dbReference type="EMBL" id="CAMGYJ010000006">
    <property type="protein sequence ID" value="CAI0435499.1"/>
    <property type="molecule type" value="Genomic_DNA"/>
</dbReference>
<keyword evidence="6" id="KW-0472">Membrane</keyword>
<evidence type="ECO:0000256" key="6">
    <source>
        <dbReference type="SAM" id="Phobius"/>
    </source>
</evidence>
<evidence type="ECO:0000256" key="1">
    <source>
        <dbReference type="ARBA" id="ARBA00001974"/>
    </source>
</evidence>
<evidence type="ECO:0000313" key="7">
    <source>
        <dbReference type="EMBL" id="CAI0435499.1"/>
    </source>
</evidence>
<dbReference type="GO" id="GO:0016491">
    <property type="term" value="F:oxidoreductase activity"/>
    <property type="evidence" value="ECO:0007669"/>
    <property type="project" value="UniProtKB-KW"/>
</dbReference>
<keyword evidence="4" id="KW-0521">NADP</keyword>
<evidence type="ECO:0000256" key="3">
    <source>
        <dbReference type="ARBA" id="ARBA00022827"/>
    </source>
</evidence>
<keyword evidence="5" id="KW-0560">Oxidoreductase</keyword>